<dbReference type="GO" id="GO:0008168">
    <property type="term" value="F:methyltransferase activity"/>
    <property type="evidence" value="ECO:0007669"/>
    <property type="project" value="UniProtKB-KW"/>
</dbReference>
<keyword evidence="1" id="KW-0808">Transferase</keyword>
<protein>
    <submittedName>
        <fullName evidence="1">Ribosomal RNA small subunit methyltransferase H</fullName>
    </submittedName>
</protein>
<accession>A0A1D1YLM1</accession>
<reference evidence="1" key="1">
    <citation type="submission" date="2015-07" db="EMBL/GenBank/DDBJ databases">
        <title>Transcriptome Assembly of Anthurium amnicola.</title>
        <authorList>
            <person name="Suzuki J."/>
        </authorList>
    </citation>
    <scope>NUCLEOTIDE SEQUENCE</scope>
</reference>
<evidence type="ECO:0000313" key="1">
    <source>
        <dbReference type="EMBL" id="JAT55498.1"/>
    </source>
</evidence>
<gene>
    <name evidence="1" type="primary">rsmH_31</name>
    <name evidence="1" type="ORF">g.110417</name>
</gene>
<dbReference type="AlphaFoldDB" id="A0A1D1YLM1"/>
<dbReference type="EMBL" id="GDJX01012438">
    <property type="protein sequence ID" value="JAT55498.1"/>
    <property type="molecule type" value="Transcribed_RNA"/>
</dbReference>
<sequence length="102" mass="11835">MLHARNSRFLLEKKKFPWIGRGIMWNWLVGAFSSKISEVVCGGRGDQPAEYTYVVRQVLEAVRPSSDALLHHALFQLRRLRLLLRTTSCKLNQYRYIVRGCG</sequence>
<proteinExistence type="predicted"/>
<dbReference type="GO" id="GO:0032259">
    <property type="term" value="P:methylation"/>
    <property type="evidence" value="ECO:0007669"/>
    <property type="project" value="UniProtKB-KW"/>
</dbReference>
<name>A0A1D1YLM1_9ARAE</name>
<keyword evidence="1" id="KW-0489">Methyltransferase</keyword>
<organism evidence="1">
    <name type="scientific">Anthurium amnicola</name>
    <dbReference type="NCBI Taxonomy" id="1678845"/>
    <lineage>
        <taxon>Eukaryota</taxon>
        <taxon>Viridiplantae</taxon>
        <taxon>Streptophyta</taxon>
        <taxon>Embryophyta</taxon>
        <taxon>Tracheophyta</taxon>
        <taxon>Spermatophyta</taxon>
        <taxon>Magnoliopsida</taxon>
        <taxon>Liliopsida</taxon>
        <taxon>Araceae</taxon>
        <taxon>Pothoideae</taxon>
        <taxon>Potheae</taxon>
        <taxon>Anthurium</taxon>
    </lineage>
</organism>